<dbReference type="CDD" id="cd03191">
    <property type="entry name" value="GST_C_Zeta"/>
    <property type="match status" value="1"/>
</dbReference>
<dbReference type="PROSITE" id="PS50404">
    <property type="entry name" value="GST_NTER"/>
    <property type="match status" value="1"/>
</dbReference>
<comment type="similarity">
    <text evidence="2">Belongs to the GST superfamily. Zeta family.</text>
</comment>
<dbReference type="InterPro" id="IPR005955">
    <property type="entry name" value="GST_Zeta"/>
</dbReference>
<dbReference type="FunFam" id="1.20.1050.10:FF:000010">
    <property type="entry name" value="Maleylacetoacetate isomerase isoform 1"/>
    <property type="match status" value="1"/>
</dbReference>
<evidence type="ECO:0000259" key="5">
    <source>
        <dbReference type="PROSITE" id="PS50405"/>
    </source>
</evidence>
<evidence type="ECO:0008006" key="8">
    <source>
        <dbReference type="Google" id="ProtNLM"/>
    </source>
</evidence>
<dbReference type="SUPFAM" id="SSF52833">
    <property type="entry name" value="Thioredoxin-like"/>
    <property type="match status" value="1"/>
</dbReference>
<evidence type="ECO:0000256" key="1">
    <source>
        <dbReference type="ARBA" id="ARBA00005023"/>
    </source>
</evidence>
<dbReference type="Gene3D" id="1.20.1050.10">
    <property type="match status" value="1"/>
</dbReference>
<dbReference type="Proteomes" id="UP000637239">
    <property type="component" value="Chromosome 8"/>
</dbReference>
<dbReference type="SUPFAM" id="SSF47616">
    <property type="entry name" value="GST C-terminal domain-like"/>
    <property type="match status" value="1"/>
</dbReference>
<protein>
    <recommendedName>
        <fullName evidence="8">Maleylacetoacetate isomerase</fullName>
    </recommendedName>
</protein>
<dbReference type="SFLD" id="SFLDG00358">
    <property type="entry name" value="Main_(cytGST)"/>
    <property type="match status" value="1"/>
</dbReference>
<dbReference type="Pfam" id="PF00043">
    <property type="entry name" value="GST_C"/>
    <property type="match status" value="1"/>
</dbReference>
<dbReference type="InterPro" id="IPR036282">
    <property type="entry name" value="Glutathione-S-Trfase_C_sf"/>
</dbReference>
<dbReference type="PANTHER" id="PTHR42673">
    <property type="entry name" value="MALEYLACETOACETATE ISOMERASE"/>
    <property type="match status" value="1"/>
</dbReference>
<dbReference type="SFLD" id="SFLDS00019">
    <property type="entry name" value="Glutathione_Transferase_(cytos"/>
    <property type="match status" value="1"/>
</dbReference>
<evidence type="ECO:0000256" key="3">
    <source>
        <dbReference type="ARBA" id="ARBA00023235"/>
    </source>
</evidence>
<dbReference type="InterPro" id="IPR034330">
    <property type="entry name" value="GST_Zeta_C"/>
</dbReference>
<dbReference type="EMBL" id="AP024423">
    <property type="protein sequence ID" value="BCR92617.1"/>
    <property type="molecule type" value="Genomic_DNA"/>
</dbReference>
<evidence type="ECO:0000313" key="6">
    <source>
        <dbReference type="EMBL" id="BCR92617.1"/>
    </source>
</evidence>
<dbReference type="InterPro" id="IPR034333">
    <property type="entry name" value="GST_Zeta_N"/>
</dbReference>
<evidence type="ECO:0000313" key="7">
    <source>
        <dbReference type="Proteomes" id="UP000637239"/>
    </source>
</evidence>
<comment type="pathway">
    <text evidence="1">Amino-acid degradation.</text>
</comment>
<dbReference type="InterPro" id="IPR004045">
    <property type="entry name" value="Glutathione_S-Trfase_N"/>
</dbReference>
<dbReference type="InterPro" id="IPR036249">
    <property type="entry name" value="Thioredoxin-like_sf"/>
</dbReference>
<dbReference type="PANTHER" id="PTHR42673:SF4">
    <property type="entry name" value="MALEYLACETOACETATE ISOMERASE"/>
    <property type="match status" value="1"/>
</dbReference>
<feature type="domain" description="GST N-terminal" evidence="4">
    <location>
        <begin position="5"/>
        <end position="90"/>
    </location>
</feature>
<proteinExistence type="inferred from homology"/>
<dbReference type="Pfam" id="PF13409">
    <property type="entry name" value="GST_N_2"/>
    <property type="match status" value="1"/>
</dbReference>
<reference evidence="6" key="2">
    <citation type="submission" date="2021-02" db="EMBL/GenBank/DDBJ databases">
        <title>Aspergillus chevalieri M1 genome sequence.</title>
        <authorList>
            <person name="Kadooka C."/>
            <person name="Mori K."/>
            <person name="Futagami T."/>
        </authorList>
    </citation>
    <scope>NUCLEOTIDE SEQUENCE</scope>
    <source>
        <strain evidence="6">M1</strain>
    </source>
</reference>
<dbReference type="InterPro" id="IPR040079">
    <property type="entry name" value="Glutathione_S-Trfase"/>
</dbReference>
<dbReference type="AlphaFoldDB" id="A0A7R7VXJ7"/>
<dbReference type="GeneID" id="66986966"/>
<dbReference type="GO" id="GO:0016034">
    <property type="term" value="F:maleylacetoacetate isomerase activity"/>
    <property type="evidence" value="ECO:0007669"/>
    <property type="project" value="TreeGrafter"/>
</dbReference>
<name>A0A7R7VXJ7_ASPCH</name>
<dbReference type="InterPro" id="IPR010987">
    <property type="entry name" value="Glutathione-S-Trfase_C-like"/>
</dbReference>
<sequence length="226" mass="24975">MTDITNITLYTYFRSSCSARLRIALHLKALPYTSIPINLLKDEQRAPTYGTLNPSLTVPSLIIEHGNQTTTITQSLAALEYLDEITPSTPSLLPPSSDPETRATLRTLASIIACDVQPVTNLRILKRVGPLGMDRAAWSKDLVVEGFRAYEAIVKKTAGKFSVGDSVTLADVCLVPAVWGAERVGVDMGEFPTIKQVAERLEGEECVRRGHWMTQEDTPEEFRVKE</sequence>
<dbReference type="RefSeq" id="XP_043141130.1">
    <property type="nucleotide sequence ID" value="XM_043283896.1"/>
</dbReference>
<dbReference type="GO" id="GO:0006749">
    <property type="term" value="P:glutathione metabolic process"/>
    <property type="evidence" value="ECO:0007669"/>
    <property type="project" value="TreeGrafter"/>
</dbReference>
<keyword evidence="3" id="KW-0413">Isomerase</keyword>
<gene>
    <name evidence="6" type="ORF">ACHE_80517S</name>
</gene>
<dbReference type="GO" id="GO:0004364">
    <property type="term" value="F:glutathione transferase activity"/>
    <property type="evidence" value="ECO:0007669"/>
    <property type="project" value="TreeGrafter"/>
</dbReference>
<feature type="domain" description="GST C-terminal" evidence="5">
    <location>
        <begin position="98"/>
        <end position="220"/>
    </location>
</feature>
<dbReference type="GO" id="GO:0005739">
    <property type="term" value="C:mitochondrion"/>
    <property type="evidence" value="ECO:0007669"/>
    <property type="project" value="TreeGrafter"/>
</dbReference>
<dbReference type="CDD" id="cd03042">
    <property type="entry name" value="GST_N_Zeta"/>
    <property type="match status" value="1"/>
</dbReference>
<dbReference type="InterPro" id="IPR004046">
    <property type="entry name" value="GST_C"/>
</dbReference>
<dbReference type="NCBIfam" id="TIGR01262">
    <property type="entry name" value="maiA"/>
    <property type="match status" value="1"/>
</dbReference>
<dbReference type="PROSITE" id="PS50405">
    <property type="entry name" value="GST_CTER"/>
    <property type="match status" value="1"/>
</dbReference>
<evidence type="ECO:0000256" key="2">
    <source>
        <dbReference type="ARBA" id="ARBA00010007"/>
    </source>
</evidence>
<evidence type="ECO:0000259" key="4">
    <source>
        <dbReference type="PROSITE" id="PS50404"/>
    </source>
</evidence>
<dbReference type="Gene3D" id="3.40.30.10">
    <property type="entry name" value="Glutaredoxin"/>
    <property type="match status" value="1"/>
</dbReference>
<organism evidence="6 7">
    <name type="scientific">Aspergillus chevalieri</name>
    <name type="common">Eurotium chevalieri</name>
    <dbReference type="NCBI Taxonomy" id="182096"/>
    <lineage>
        <taxon>Eukaryota</taxon>
        <taxon>Fungi</taxon>
        <taxon>Dikarya</taxon>
        <taxon>Ascomycota</taxon>
        <taxon>Pezizomycotina</taxon>
        <taxon>Eurotiomycetes</taxon>
        <taxon>Eurotiomycetidae</taxon>
        <taxon>Eurotiales</taxon>
        <taxon>Aspergillaceae</taxon>
        <taxon>Aspergillus</taxon>
        <taxon>Aspergillus subgen. Aspergillus</taxon>
    </lineage>
</organism>
<accession>A0A7R7VXJ7</accession>
<dbReference type="KEGG" id="ache:ACHE_80517S"/>
<keyword evidence="7" id="KW-1185">Reference proteome</keyword>
<reference evidence="6" key="1">
    <citation type="submission" date="2021-01" db="EMBL/GenBank/DDBJ databases">
        <authorList>
            <consortium name="Aspergillus chevalieri M1 genome sequencing consortium"/>
            <person name="Kazuki M."/>
            <person name="Futagami T."/>
        </authorList>
    </citation>
    <scope>NUCLEOTIDE SEQUENCE</scope>
    <source>
        <strain evidence="6">M1</strain>
    </source>
</reference>
<dbReference type="GO" id="GO:0006559">
    <property type="term" value="P:L-phenylalanine catabolic process"/>
    <property type="evidence" value="ECO:0007669"/>
    <property type="project" value="TreeGrafter"/>
</dbReference>